<dbReference type="STRING" id="5364.A0A5C3MVM5"/>
<feature type="compositionally biased region" description="Low complexity" evidence="8">
    <location>
        <begin position="554"/>
        <end position="567"/>
    </location>
</feature>
<feature type="compositionally biased region" description="Acidic residues" evidence="8">
    <location>
        <begin position="1045"/>
        <end position="1055"/>
    </location>
</feature>
<name>A0A5C3MVM5_9AGAM</name>
<evidence type="ECO:0000256" key="4">
    <source>
        <dbReference type="ARBA" id="ARBA00022618"/>
    </source>
</evidence>
<evidence type="ECO:0000256" key="6">
    <source>
        <dbReference type="ARBA" id="ARBA00023067"/>
    </source>
</evidence>
<dbReference type="InterPro" id="IPR011989">
    <property type="entry name" value="ARM-like"/>
</dbReference>
<sequence length="1112" mass="124384">MPARTAPSFSLEDLPIAIPKILDQAQVSTANHQKNYVALYKLHAEAVKYTEPVNNGKTTKSVGEKAFQDLLLDMVGRLLPLKKGTTVADRMIKFVGGYVKFANEKALEDRKKSGAGVHQDTETPASRLAARLLRFLLRGFLAKDKHVRYRVVQTLSEVVQHMPELDEDLYSQIRESLLDRLRDKEPFVRVQAVIGLAKLYGTEDPADLEDDQRPVSEVLLDTLAHDPSADVRRAVLLNTHPTPITLPHILGRTRDTDAIVRRLVYTVLESHCAPSESDSSLAALGATDPRFLSIAQREQIVRNGLGDREPAVRSAAAKLTGTWLEVTGGGAGKGAEAIGFLRLFDLAESGVAEDALMCVFASRGEAFDSVEFGDDYWMDMTPEKAFLARVFVDHCVAVKDSARLEAALPVVTLLAFRIQAAYNDLMEQMQDEQESAFLRGEEDEDEEEKARREDERMDKEFVIGEMLRLAVNLDYADEIGRRRMFQLVRDMISQETLPEGLLSRCLDVLRKLSPNERDLIRLVVEVVHELRDPDVDEKEATVADDGETTTYGGTPMTARTARPAKAATDTEKEKTPEEKAQADAVDLRCLSLCIGMLERVNGTFEENSTLEGVLGELIVPAVKRKEAALRERGLVSLGLCCLIARRMALNSFQLFLSQVQAAPELLKTRVLQIVFDILMVHDRDFLGNDAVAGDRIVEFLLQVWGNEESEKVQALMCVGIAKLMLSGMVTDERVLKSLVFAYVSPETAGNQELRQCLSYFFPVYCYSSPANQRRMQKIFVPIFEELSQVYKELDDEQEMITPASVVAMFVDWTDPQKAVAVRGQAADDLVHVDLATEIVRALFGKDMQKEDKKALCQAFSKLYMPENVDDDKIRTLKLLMHNLTSRRPLRDTTANNALARFDAAISKKYEKQLEDFNEEQYRQLESLKELFEFLDDIIPESDEEEETPKKKVSRKRRSMSVASTTTATTTDREESVTPSVDSGRGGRAKAKKRARLSTESDTESNATEQPSRAPSEAPVHPSRVLPARSARVKAKSRAVAQAASEDSEEEEEESEPQPRKRGAQRGSKAMREKDEEARLDREIDDLLEGDEPDSIMDSDEDEAEEVGELLDA</sequence>
<protein>
    <submittedName>
        <fullName evidence="10">ARM repeat-containing protein</fullName>
    </submittedName>
</protein>
<comment type="similarity">
    <text evidence="2">Belongs to the CND3 (condensin subunit 3) family.</text>
</comment>
<keyword evidence="3" id="KW-0158">Chromosome</keyword>
<feature type="domain" description="Nuclear condensin complex subunit 3 C-terminal" evidence="9">
    <location>
        <begin position="588"/>
        <end position="863"/>
    </location>
</feature>
<dbReference type="PANTHER" id="PTHR14418:SF5">
    <property type="entry name" value="CONDENSIN COMPLEX SUBUNIT 3"/>
    <property type="match status" value="1"/>
</dbReference>
<dbReference type="Gene3D" id="1.25.10.10">
    <property type="entry name" value="Leucine-rich Repeat Variant"/>
    <property type="match status" value="1"/>
</dbReference>
<dbReference type="PANTHER" id="PTHR14418">
    <property type="entry name" value="CONDENSIN COMPLEX SUBUNIT 3-RELATED"/>
    <property type="match status" value="1"/>
</dbReference>
<feature type="region of interest" description="Disordered" evidence="8">
    <location>
        <begin position="433"/>
        <end position="455"/>
    </location>
</feature>
<gene>
    <name evidence="10" type="ORF">OE88DRAFT_1663164</name>
</gene>
<dbReference type="Proteomes" id="UP000305948">
    <property type="component" value="Unassembled WGS sequence"/>
</dbReference>
<dbReference type="EMBL" id="ML213517">
    <property type="protein sequence ID" value="TFK48905.1"/>
    <property type="molecule type" value="Genomic_DNA"/>
</dbReference>
<dbReference type="GO" id="GO:0051301">
    <property type="term" value="P:cell division"/>
    <property type="evidence" value="ECO:0007669"/>
    <property type="project" value="UniProtKB-KW"/>
</dbReference>
<dbReference type="GO" id="GO:0000796">
    <property type="term" value="C:condensin complex"/>
    <property type="evidence" value="ECO:0007669"/>
    <property type="project" value="InterPro"/>
</dbReference>
<keyword evidence="11" id="KW-1185">Reference proteome</keyword>
<dbReference type="Pfam" id="PF12719">
    <property type="entry name" value="Cnd3"/>
    <property type="match status" value="1"/>
</dbReference>
<evidence type="ECO:0000256" key="7">
    <source>
        <dbReference type="ARBA" id="ARBA00023306"/>
    </source>
</evidence>
<accession>A0A5C3MVM5</accession>
<keyword evidence="7" id="KW-0131">Cell cycle</keyword>
<organism evidence="10 11">
    <name type="scientific">Heliocybe sulcata</name>
    <dbReference type="NCBI Taxonomy" id="5364"/>
    <lineage>
        <taxon>Eukaryota</taxon>
        <taxon>Fungi</taxon>
        <taxon>Dikarya</taxon>
        <taxon>Basidiomycota</taxon>
        <taxon>Agaricomycotina</taxon>
        <taxon>Agaricomycetes</taxon>
        <taxon>Gloeophyllales</taxon>
        <taxon>Gloeophyllaceae</taxon>
        <taxon>Heliocybe</taxon>
    </lineage>
</organism>
<dbReference type="SUPFAM" id="SSF48371">
    <property type="entry name" value="ARM repeat"/>
    <property type="match status" value="1"/>
</dbReference>
<keyword evidence="6" id="KW-0226">DNA condensation</keyword>
<dbReference type="AlphaFoldDB" id="A0A5C3MVM5"/>
<keyword evidence="4" id="KW-0132">Cell division</keyword>
<comment type="subcellular location">
    <subcellularLocation>
        <location evidence="1">Chromosome</location>
    </subcellularLocation>
</comment>
<evidence type="ECO:0000313" key="11">
    <source>
        <dbReference type="Proteomes" id="UP000305948"/>
    </source>
</evidence>
<reference evidence="10 11" key="1">
    <citation type="journal article" date="2019" name="Nat. Ecol. Evol.">
        <title>Megaphylogeny resolves global patterns of mushroom evolution.</title>
        <authorList>
            <person name="Varga T."/>
            <person name="Krizsan K."/>
            <person name="Foldi C."/>
            <person name="Dima B."/>
            <person name="Sanchez-Garcia M."/>
            <person name="Sanchez-Ramirez S."/>
            <person name="Szollosi G.J."/>
            <person name="Szarkandi J.G."/>
            <person name="Papp V."/>
            <person name="Albert L."/>
            <person name="Andreopoulos W."/>
            <person name="Angelini C."/>
            <person name="Antonin V."/>
            <person name="Barry K.W."/>
            <person name="Bougher N.L."/>
            <person name="Buchanan P."/>
            <person name="Buyck B."/>
            <person name="Bense V."/>
            <person name="Catcheside P."/>
            <person name="Chovatia M."/>
            <person name="Cooper J."/>
            <person name="Damon W."/>
            <person name="Desjardin D."/>
            <person name="Finy P."/>
            <person name="Geml J."/>
            <person name="Haridas S."/>
            <person name="Hughes K."/>
            <person name="Justo A."/>
            <person name="Karasinski D."/>
            <person name="Kautmanova I."/>
            <person name="Kiss B."/>
            <person name="Kocsube S."/>
            <person name="Kotiranta H."/>
            <person name="LaButti K.M."/>
            <person name="Lechner B.E."/>
            <person name="Liimatainen K."/>
            <person name="Lipzen A."/>
            <person name="Lukacs Z."/>
            <person name="Mihaltcheva S."/>
            <person name="Morgado L.N."/>
            <person name="Niskanen T."/>
            <person name="Noordeloos M.E."/>
            <person name="Ohm R.A."/>
            <person name="Ortiz-Santana B."/>
            <person name="Ovrebo C."/>
            <person name="Racz N."/>
            <person name="Riley R."/>
            <person name="Savchenko A."/>
            <person name="Shiryaev A."/>
            <person name="Soop K."/>
            <person name="Spirin V."/>
            <person name="Szebenyi C."/>
            <person name="Tomsovsky M."/>
            <person name="Tulloss R.E."/>
            <person name="Uehling J."/>
            <person name="Grigoriev I.V."/>
            <person name="Vagvolgyi C."/>
            <person name="Papp T."/>
            <person name="Martin F.M."/>
            <person name="Miettinen O."/>
            <person name="Hibbett D.S."/>
            <person name="Nagy L.G."/>
        </authorList>
    </citation>
    <scope>NUCLEOTIDE SEQUENCE [LARGE SCALE GENOMIC DNA]</scope>
    <source>
        <strain evidence="10 11">OMC1185</strain>
    </source>
</reference>
<evidence type="ECO:0000256" key="2">
    <source>
        <dbReference type="ARBA" id="ARBA00006533"/>
    </source>
</evidence>
<feature type="compositionally biased region" description="Polar residues" evidence="8">
    <location>
        <begin position="997"/>
        <end position="1012"/>
    </location>
</feature>
<feature type="compositionally biased region" description="Acidic residues" evidence="8">
    <location>
        <begin position="1082"/>
        <end position="1112"/>
    </location>
</feature>
<dbReference type="InterPro" id="IPR016024">
    <property type="entry name" value="ARM-type_fold"/>
</dbReference>
<proteinExistence type="inferred from homology"/>
<feature type="region of interest" description="Disordered" evidence="8">
    <location>
        <begin position="537"/>
        <end position="580"/>
    </location>
</feature>
<feature type="compositionally biased region" description="Basic and acidic residues" evidence="8">
    <location>
        <begin position="1069"/>
        <end position="1081"/>
    </location>
</feature>
<feature type="compositionally biased region" description="Basic residues" evidence="8">
    <location>
        <begin position="986"/>
        <end position="995"/>
    </location>
</feature>
<feature type="compositionally biased region" description="Basic and acidic residues" evidence="8">
    <location>
        <begin position="568"/>
        <end position="580"/>
    </location>
</feature>
<evidence type="ECO:0000313" key="10">
    <source>
        <dbReference type="EMBL" id="TFK48905.1"/>
    </source>
</evidence>
<dbReference type="GO" id="GO:0000793">
    <property type="term" value="C:condensed chromosome"/>
    <property type="evidence" value="ECO:0007669"/>
    <property type="project" value="TreeGrafter"/>
</dbReference>
<evidence type="ECO:0000256" key="8">
    <source>
        <dbReference type="SAM" id="MobiDB-lite"/>
    </source>
</evidence>
<dbReference type="GO" id="GO:0007076">
    <property type="term" value="P:mitotic chromosome condensation"/>
    <property type="evidence" value="ECO:0007669"/>
    <property type="project" value="InterPro"/>
</dbReference>
<evidence type="ECO:0000259" key="9">
    <source>
        <dbReference type="Pfam" id="PF12719"/>
    </source>
</evidence>
<dbReference type="InterPro" id="IPR025977">
    <property type="entry name" value="Cnd3_C"/>
</dbReference>
<feature type="compositionally biased region" description="Low complexity" evidence="8">
    <location>
        <begin position="959"/>
        <end position="969"/>
    </location>
</feature>
<dbReference type="InterPro" id="IPR027165">
    <property type="entry name" value="CND3"/>
</dbReference>
<evidence type="ECO:0000256" key="5">
    <source>
        <dbReference type="ARBA" id="ARBA00022776"/>
    </source>
</evidence>
<evidence type="ECO:0000256" key="3">
    <source>
        <dbReference type="ARBA" id="ARBA00022454"/>
    </source>
</evidence>
<dbReference type="OrthoDB" id="27187at2759"/>
<feature type="region of interest" description="Disordered" evidence="8">
    <location>
        <begin position="939"/>
        <end position="1112"/>
    </location>
</feature>
<keyword evidence="5" id="KW-0498">Mitosis</keyword>
<evidence type="ECO:0000256" key="1">
    <source>
        <dbReference type="ARBA" id="ARBA00004286"/>
    </source>
</evidence>